<dbReference type="Gene3D" id="3.30.1370.120">
    <property type="match status" value="1"/>
</dbReference>
<evidence type="ECO:0000256" key="2">
    <source>
        <dbReference type="ARBA" id="ARBA00023136"/>
    </source>
</evidence>
<dbReference type="RefSeq" id="WP_200305975.1">
    <property type="nucleotide sequence ID" value="NZ_NRSG01000174.1"/>
</dbReference>
<accession>A0ABS1D3D4</accession>
<feature type="non-terminal residue" evidence="6">
    <location>
        <position position="1"/>
    </location>
</feature>
<dbReference type="Pfam" id="PF00263">
    <property type="entry name" value="Secretin"/>
    <property type="match status" value="1"/>
</dbReference>
<feature type="domain" description="Type II/III secretion system secretin-like" evidence="5">
    <location>
        <begin position="138"/>
        <end position="304"/>
    </location>
</feature>
<comment type="similarity">
    <text evidence="3">Belongs to the bacterial secretin family.</text>
</comment>
<evidence type="ECO:0000256" key="4">
    <source>
        <dbReference type="SAM" id="MobiDB-lite"/>
    </source>
</evidence>
<dbReference type="InterPro" id="IPR001775">
    <property type="entry name" value="GspD/PilQ"/>
</dbReference>
<proteinExistence type="inferred from homology"/>
<evidence type="ECO:0000313" key="7">
    <source>
        <dbReference type="Proteomes" id="UP000697995"/>
    </source>
</evidence>
<dbReference type="EMBL" id="NRSG01000174">
    <property type="protein sequence ID" value="MBK1660394.1"/>
    <property type="molecule type" value="Genomic_DNA"/>
</dbReference>
<organism evidence="6 7">
    <name type="scientific">Paracraurococcus ruber</name>
    <dbReference type="NCBI Taxonomy" id="77675"/>
    <lineage>
        <taxon>Bacteria</taxon>
        <taxon>Pseudomonadati</taxon>
        <taxon>Pseudomonadota</taxon>
        <taxon>Alphaproteobacteria</taxon>
        <taxon>Acetobacterales</taxon>
        <taxon>Roseomonadaceae</taxon>
        <taxon>Paracraurococcus</taxon>
    </lineage>
</organism>
<comment type="caution">
    <text evidence="6">The sequence shown here is derived from an EMBL/GenBank/DDBJ whole genome shotgun (WGS) entry which is preliminary data.</text>
</comment>
<sequence length="337" mass="35899">PGPLGLPPETSAPPGLPPSGPGGGYAPGGPEGLPPAPVRVVADEQQNALIVYASGNDWRVVERAIMLLDQPPSQVAIDAMIAEVTLNDELDYGLSWFFRSGNFAFSSIPDASGVANPLFPGFNTLFTGGVDARVVLRALSNITQVRVLSSPQVMVLANQTARLRVGDSVPIVTQQAVGGGITDSRVVNSVQLRDTGVSLDVTPRVNASGGVLLEVDQDVSDAVRTTTSGIDSPTIQQRRLRSIVTVPNGQTVALGGLIRESTTRSRSGLPFVQDIPVVRELLGVTSRAQRRTELLVLLTPRVVQTGDELRRVTEELRQRMQWMQPRDAAPRRADAGP</sequence>
<dbReference type="PANTHER" id="PTHR30332">
    <property type="entry name" value="PROBABLE GENERAL SECRETION PATHWAY PROTEIN D"/>
    <property type="match status" value="1"/>
</dbReference>
<evidence type="ECO:0000313" key="6">
    <source>
        <dbReference type="EMBL" id="MBK1660394.1"/>
    </source>
</evidence>
<protein>
    <recommendedName>
        <fullName evidence="5">Type II/III secretion system secretin-like domain-containing protein</fullName>
    </recommendedName>
</protein>
<keyword evidence="2" id="KW-0472">Membrane</keyword>
<comment type="subcellular location">
    <subcellularLocation>
        <location evidence="1">Membrane</location>
    </subcellularLocation>
</comment>
<dbReference type="PRINTS" id="PR00811">
    <property type="entry name" value="BCTERIALGSPD"/>
</dbReference>
<reference evidence="6 7" key="1">
    <citation type="journal article" date="2020" name="Microorganisms">
        <title>Osmotic Adaptation and Compatible Solute Biosynthesis of Phototrophic Bacteria as Revealed from Genome Analyses.</title>
        <authorList>
            <person name="Imhoff J.F."/>
            <person name="Rahn T."/>
            <person name="Kunzel S."/>
            <person name="Keller A."/>
            <person name="Neulinger S.C."/>
        </authorList>
    </citation>
    <scope>NUCLEOTIDE SEQUENCE [LARGE SCALE GENOMIC DNA]</scope>
    <source>
        <strain evidence="6 7">DSM 15382</strain>
    </source>
</reference>
<evidence type="ECO:0000256" key="3">
    <source>
        <dbReference type="RuleBase" id="RU004003"/>
    </source>
</evidence>
<keyword evidence="7" id="KW-1185">Reference proteome</keyword>
<feature type="region of interest" description="Disordered" evidence="4">
    <location>
        <begin position="1"/>
        <end position="35"/>
    </location>
</feature>
<evidence type="ECO:0000259" key="5">
    <source>
        <dbReference type="Pfam" id="PF00263"/>
    </source>
</evidence>
<gene>
    <name evidence="6" type="ORF">CKO45_19385</name>
</gene>
<evidence type="ECO:0000256" key="1">
    <source>
        <dbReference type="ARBA" id="ARBA00004370"/>
    </source>
</evidence>
<name>A0ABS1D3D4_9PROT</name>
<feature type="compositionally biased region" description="Pro residues" evidence="4">
    <location>
        <begin position="1"/>
        <end position="20"/>
    </location>
</feature>
<dbReference type="PANTHER" id="PTHR30332:SF25">
    <property type="entry name" value="SECRETIN XPSD"/>
    <property type="match status" value="1"/>
</dbReference>
<dbReference type="InterPro" id="IPR004846">
    <property type="entry name" value="T2SS/T3SS_dom"/>
</dbReference>
<dbReference type="InterPro" id="IPR038591">
    <property type="entry name" value="NolW-like_sf"/>
</dbReference>
<dbReference type="Proteomes" id="UP000697995">
    <property type="component" value="Unassembled WGS sequence"/>
</dbReference>
<feature type="compositionally biased region" description="Gly residues" evidence="4">
    <location>
        <begin position="21"/>
        <end position="31"/>
    </location>
</feature>
<dbReference type="InterPro" id="IPR050810">
    <property type="entry name" value="Bact_Secretion_Sys_Channel"/>
</dbReference>
<dbReference type="PRINTS" id="PR01032">
    <property type="entry name" value="PHAGEIV"/>
</dbReference>